<protein>
    <submittedName>
        <fullName evidence="2">NUDIX hydrolase</fullName>
    </submittedName>
</protein>
<dbReference type="InterPro" id="IPR000086">
    <property type="entry name" value="NUDIX_hydrolase_dom"/>
</dbReference>
<accession>A0A4Y5Z2V5</accession>
<dbReference type="InterPro" id="IPR015797">
    <property type="entry name" value="NUDIX_hydrolase-like_dom_sf"/>
</dbReference>
<dbReference type="Pfam" id="PF00293">
    <property type="entry name" value="NUDIX"/>
    <property type="match status" value="1"/>
</dbReference>
<keyword evidence="2" id="KW-0378">Hydrolase</keyword>
<sequence>MSPTFRPLAIALERYAARYPDEHDVASFRAWLASEAQPFHRETRAGHFTGSAWLVSADGQRVLLMHHRKLQRWLQPGGHADGEADLANVALREAEEETGLTDLEVQPQLFDVDRHVILARGQEPQHWHYDARYVVVARGSEAFAANEESLGLAWRDIADVAADETSDPSLRRMAAKWLAAGRGR</sequence>
<name>A0A4Y5Z2V5_9GAMM</name>
<dbReference type="Proteomes" id="UP000316093">
    <property type="component" value="Chromosome"/>
</dbReference>
<evidence type="ECO:0000259" key="1">
    <source>
        <dbReference type="PROSITE" id="PS51462"/>
    </source>
</evidence>
<dbReference type="PANTHER" id="PTHR43736:SF1">
    <property type="entry name" value="DIHYDRONEOPTERIN TRIPHOSPHATE DIPHOSPHATASE"/>
    <property type="match status" value="1"/>
</dbReference>
<evidence type="ECO:0000313" key="3">
    <source>
        <dbReference type="Proteomes" id="UP000316093"/>
    </source>
</evidence>
<dbReference type="KEGG" id="lpy:FIV34_10435"/>
<feature type="domain" description="Nudix hydrolase" evidence="1">
    <location>
        <begin position="45"/>
        <end position="180"/>
    </location>
</feature>
<keyword evidence="3" id="KW-1185">Reference proteome</keyword>
<gene>
    <name evidence="2" type="ORF">FIV34_10435</name>
</gene>
<dbReference type="SUPFAM" id="SSF55811">
    <property type="entry name" value="Nudix"/>
    <property type="match status" value="1"/>
</dbReference>
<proteinExistence type="predicted"/>
<dbReference type="PROSITE" id="PS51462">
    <property type="entry name" value="NUDIX"/>
    <property type="match status" value="1"/>
</dbReference>
<dbReference type="Gene3D" id="3.90.79.10">
    <property type="entry name" value="Nucleoside Triphosphate Pyrophosphohydrolase"/>
    <property type="match status" value="1"/>
</dbReference>
<dbReference type="CDD" id="cd03674">
    <property type="entry name" value="NUDIX_Hydrolase"/>
    <property type="match status" value="1"/>
</dbReference>
<evidence type="ECO:0000313" key="2">
    <source>
        <dbReference type="EMBL" id="QDE39591.1"/>
    </source>
</evidence>
<dbReference type="OrthoDB" id="129709at2"/>
<reference evidence="2 3" key="1">
    <citation type="submission" date="2019-06" db="EMBL/GenBank/DDBJ databases">
        <title>A complete genome sequence for Luteibacter pinisoli MAH-14.</title>
        <authorList>
            <person name="Baltrus D.A."/>
        </authorList>
    </citation>
    <scope>NUCLEOTIDE SEQUENCE [LARGE SCALE GENOMIC DNA]</scope>
    <source>
        <strain evidence="2 3">MAH-14</strain>
    </source>
</reference>
<organism evidence="2 3">
    <name type="scientific">Luteibacter pinisoli</name>
    <dbReference type="NCBI Taxonomy" id="2589080"/>
    <lineage>
        <taxon>Bacteria</taxon>
        <taxon>Pseudomonadati</taxon>
        <taxon>Pseudomonadota</taxon>
        <taxon>Gammaproteobacteria</taxon>
        <taxon>Lysobacterales</taxon>
        <taxon>Rhodanobacteraceae</taxon>
        <taxon>Luteibacter</taxon>
    </lineage>
</organism>
<dbReference type="RefSeq" id="WP_139982450.1">
    <property type="nucleotide sequence ID" value="NZ_CP041046.1"/>
</dbReference>
<dbReference type="GO" id="GO:0016787">
    <property type="term" value="F:hydrolase activity"/>
    <property type="evidence" value="ECO:0007669"/>
    <property type="project" value="UniProtKB-KW"/>
</dbReference>
<dbReference type="PANTHER" id="PTHR43736">
    <property type="entry name" value="ADP-RIBOSE PYROPHOSPHATASE"/>
    <property type="match status" value="1"/>
</dbReference>
<dbReference type="EMBL" id="CP041046">
    <property type="protein sequence ID" value="QDE39591.1"/>
    <property type="molecule type" value="Genomic_DNA"/>
</dbReference>
<dbReference type="AlphaFoldDB" id="A0A4Y5Z2V5"/>